<feature type="transmembrane region" description="Helical" evidence="7">
    <location>
        <begin position="145"/>
        <end position="166"/>
    </location>
</feature>
<dbReference type="InterPro" id="IPR003594">
    <property type="entry name" value="HATPase_dom"/>
</dbReference>
<accession>A0A6I3X665</accession>
<feature type="transmembrane region" description="Helical" evidence="7">
    <location>
        <begin position="12"/>
        <end position="35"/>
    </location>
</feature>
<dbReference type="GO" id="GO:0000155">
    <property type="term" value="F:phosphorelay sensor kinase activity"/>
    <property type="evidence" value="ECO:0007669"/>
    <property type="project" value="InterPro"/>
</dbReference>
<dbReference type="PRINTS" id="PR00344">
    <property type="entry name" value="BCTRLSENSOR"/>
</dbReference>
<comment type="subcellular location">
    <subcellularLocation>
        <location evidence="2">Cell inner membrane</location>
        <topology evidence="2">Multi-pass membrane protein</topology>
    </subcellularLocation>
</comment>
<evidence type="ECO:0000256" key="3">
    <source>
        <dbReference type="ARBA" id="ARBA00012438"/>
    </source>
</evidence>
<proteinExistence type="predicted"/>
<dbReference type="InterPro" id="IPR004358">
    <property type="entry name" value="Sig_transdc_His_kin-like_C"/>
</dbReference>
<keyword evidence="6" id="KW-0418">Kinase</keyword>
<dbReference type="InterPro" id="IPR036097">
    <property type="entry name" value="HisK_dim/P_sf"/>
</dbReference>
<dbReference type="GO" id="GO:0005886">
    <property type="term" value="C:plasma membrane"/>
    <property type="evidence" value="ECO:0007669"/>
    <property type="project" value="UniProtKB-SubCell"/>
</dbReference>
<dbReference type="EC" id="2.7.13.3" evidence="3"/>
<dbReference type="Gene3D" id="3.30.565.10">
    <property type="entry name" value="Histidine kinase-like ATPase, C-terminal domain"/>
    <property type="match status" value="1"/>
</dbReference>
<feature type="transmembrane region" description="Helical" evidence="7">
    <location>
        <begin position="221"/>
        <end position="241"/>
    </location>
</feature>
<dbReference type="Proteomes" id="UP000431684">
    <property type="component" value="Unassembled WGS sequence"/>
</dbReference>
<dbReference type="CDD" id="cd00082">
    <property type="entry name" value="HisKA"/>
    <property type="match status" value="1"/>
</dbReference>
<reference evidence="9 10" key="1">
    <citation type="submission" date="2019-11" db="EMBL/GenBank/DDBJ databases">
        <title>Draft Genome Sequences of Six Type Strains of the Genus Massilia.</title>
        <authorList>
            <person name="Miess H."/>
            <person name="Frediansyah A."/>
            <person name="Goeker M."/>
            <person name="Gross H."/>
        </authorList>
    </citation>
    <scope>NUCLEOTIDE SEQUENCE [LARGE SCALE GENOMIC DNA]</scope>
    <source>
        <strain evidence="9 10">DSM 17513</strain>
    </source>
</reference>
<sequence length="536" mass="56683">MNKRDEPPQCRSPLSALVIAACLAIGIANLGGWLAGQRAFISIVPGLPAMVPATAILSLLMAGGLWAQRTWPARPALVLPWPAAVIALALAIETCYLAGGPPFPFVPMRSGHEQATSLSSPVTAGMFFWLGCALALAAARTRMKLAQAIALAVFLLAILNLAGYLFRDTLLFRFLPGRGTSVLTTAQVILLSLGILFAHPRDGLMAAVTGELPSARISRRLLVLAFVVPVGTGALAAMAARAGLYDSGTALPLFVWSLVVLFMMIIWRFAIGLAAVDAARSHAERELHAALGTLRAEHDRKDVFFATLAHELRNPLAPVGAAAEVLRLGGAARPEERQRIGNVIAAQVGQIVALVDDLMDVERVSHGRIALDRAVLDMRDVIAGSLDQVQDLMRRRRHDCRVVLPGGPAHVCGDHKRLVQIVSNLLNNAAKYTPPGGTIVLTLAAGPRQVEVIVEDNGVGIDAGLLQRLFERYSQAALTSDRAEGGLGLGLWLAQRLAELHGGTIRAASAGPGQGSTFTLALPRADQTAGCGPVEH</sequence>
<feature type="transmembrane region" description="Helical" evidence="7">
    <location>
        <begin position="178"/>
        <end position="200"/>
    </location>
</feature>
<evidence type="ECO:0000256" key="4">
    <source>
        <dbReference type="ARBA" id="ARBA00022553"/>
    </source>
</evidence>
<dbReference type="InterPro" id="IPR036890">
    <property type="entry name" value="HATPase_C_sf"/>
</dbReference>
<dbReference type="SUPFAM" id="SSF55874">
    <property type="entry name" value="ATPase domain of HSP90 chaperone/DNA topoisomerase II/histidine kinase"/>
    <property type="match status" value="1"/>
</dbReference>
<dbReference type="SMART" id="SM00387">
    <property type="entry name" value="HATPase_c"/>
    <property type="match status" value="1"/>
</dbReference>
<dbReference type="SMART" id="SM00388">
    <property type="entry name" value="HisKA"/>
    <property type="match status" value="1"/>
</dbReference>
<keyword evidence="5" id="KW-0808">Transferase</keyword>
<dbReference type="PROSITE" id="PS50109">
    <property type="entry name" value="HIS_KIN"/>
    <property type="match status" value="1"/>
</dbReference>
<evidence type="ECO:0000313" key="9">
    <source>
        <dbReference type="EMBL" id="MUI11727.1"/>
    </source>
</evidence>
<dbReference type="Pfam" id="PF02518">
    <property type="entry name" value="HATPase_c"/>
    <property type="match status" value="1"/>
</dbReference>
<dbReference type="RefSeq" id="WP_155707764.1">
    <property type="nucleotide sequence ID" value="NZ_BMWU01000003.1"/>
</dbReference>
<name>A0A6I3X665_9BURK</name>
<organism evidence="9 10">
    <name type="scientific">Pseudoduganella dura</name>
    <dbReference type="NCBI Taxonomy" id="321982"/>
    <lineage>
        <taxon>Bacteria</taxon>
        <taxon>Pseudomonadati</taxon>
        <taxon>Pseudomonadota</taxon>
        <taxon>Betaproteobacteria</taxon>
        <taxon>Burkholderiales</taxon>
        <taxon>Oxalobacteraceae</taxon>
        <taxon>Telluria group</taxon>
        <taxon>Pseudoduganella</taxon>
    </lineage>
</organism>
<dbReference type="PANTHER" id="PTHR43547:SF2">
    <property type="entry name" value="HYBRID SIGNAL TRANSDUCTION HISTIDINE KINASE C"/>
    <property type="match status" value="1"/>
</dbReference>
<feature type="domain" description="Histidine kinase" evidence="8">
    <location>
        <begin position="307"/>
        <end position="526"/>
    </location>
</feature>
<keyword evidence="4" id="KW-0597">Phosphoprotein</keyword>
<dbReference type="Pfam" id="PF00512">
    <property type="entry name" value="HisKA"/>
    <property type="match status" value="1"/>
</dbReference>
<evidence type="ECO:0000256" key="5">
    <source>
        <dbReference type="ARBA" id="ARBA00022679"/>
    </source>
</evidence>
<dbReference type="Gene3D" id="1.10.287.130">
    <property type="match status" value="1"/>
</dbReference>
<evidence type="ECO:0000259" key="8">
    <source>
        <dbReference type="PROSITE" id="PS50109"/>
    </source>
</evidence>
<keyword evidence="7" id="KW-0812">Transmembrane</keyword>
<keyword evidence="10" id="KW-1185">Reference proteome</keyword>
<dbReference type="PROSITE" id="PS51257">
    <property type="entry name" value="PROKAR_LIPOPROTEIN"/>
    <property type="match status" value="1"/>
</dbReference>
<evidence type="ECO:0000256" key="7">
    <source>
        <dbReference type="SAM" id="Phobius"/>
    </source>
</evidence>
<protein>
    <recommendedName>
        <fullName evidence="3">histidine kinase</fullName>
        <ecNumber evidence="3">2.7.13.3</ecNumber>
    </recommendedName>
</protein>
<dbReference type="EMBL" id="WNWM01000002">
    <property type="protein sequence ID" value="MUI11727.1"/>
    <property type="molecule type" value="Genomic_DNA"/>
</dbReference>
<feature type="transmembrane region" description="Helical" evidence="7">
    <location>
        <begin position="253"/>
        <end position="276"/>
    </location>
</feature>
<keyword evidence="7" id="KW-0472">Membrane</keyword>
<dbReference type="PANTHER" id="PTHR43547">
    <property type="entry name" value="TWO-COMPONENT HISTIDINE KINASE"/>
    <property type="match status" value="1"/>
</dbReference>
<comment type="catalytic activity">
    <reaction evidence="1">
        <text>ATP + protein L-histidine = ADP + protein N-phospho-L-histidine.</text>
        <dbReference type="EC" id="2.7.13.3"/>
    </reaction>
</comment>
<evidence type="ECO:0000313" key="10">
    <source>
        <dbReference type="Proteomes" id="UP000431684"/>
    </source>
</evidence>
<evidence type="ECO:0000256" key="6">
    <source>
        <dbReference type="ARBA" id="ARBA00022777"/>
    </source>
</evidence>
<dbReference type="AlphaFoldDB" id="A0A6I3X665"/>
<feature type="transmembrane region" description="Helical" evidence="7">
    <location>
        <begin position="47"/>
        <end position="67"/>
    </location>
</feature>
<feature type="transmembrane region" description="Helical" evidence="7">
    <location>
        <begin position="79"/>
        <end position="99"/>
    </location>
</feature>
<dbReference type="OrthoDB" id="8746274at2"/>
<keyword evidence="7" id="KW-1133">Transmembrane helix</keyword>
<dbReference type="InterPro" id="IPR003661">
    <property type="entry name" value="HisK_dim/P_dom"/>
</dbReference>
<evidence type="ECO:0000256" key="1">
    <source>
        <dbReference type="ARBA" id="ARBA00000085"/>
    </source>
</evidence>
<evidence type="ECO:0000256" key="2">
    <source>
        <dbReference type="ARBA" id="ARBA00004429"/>
    </source>
</evidence>
<dbReference type="FunFam" id="3.30.565.10:FF:000006">
    <property type="entry name" value="Sensor histidine kinase WalK"/>
    <property type="match status" value="1"/>
</dbReference>
<gene>
    <name evidence="9" type="ORF">GJV26_04400</name>
</gene>
<dbReference type="InterPro" id="IPR005467">
    <property type="entry name" value="His_kinase_dom"/>
</dbReference>
<dbReference type="CDD" id="cd00075">
    <property type="entry name" value="HATPase"/>
    <property type="match status" value="1"/>
</dbReference>
<feature type="transmembrane region" description="Helical" evidence="7">
    <location>
        <begin position="119"/>
        <end position="138"/>
    </location>
</feature>
<comment type="caution">
    <text evidence="9">The sequence shown here is derived from an EMBL/GenBank/DDBJ whole genome shotgun (WGS) entry which is preliminary data.</text>
</comment>
<dbReference type="SUPFAM" id="SSF47384">
    <property type="entry name" value="Homodimeric domain of signal transducing histidine kinase"/>
    <property type="match status" value="1"/>
</dbReference>